<dbReference type="InterPro" id="IPR052929">
    <property type="entry name" value="RNase_H-like_EbsB-rel"/>
</dbReference>
<dbReference type="PANTHER" id="PTHR47074">
    <property type="entry name" value="BNAC02G40300D PROTEIN"/>
    <property type="match status" value="1"/>
</dbReference>
<accession>A0A0Q3JEE5</accession>
<dbReference type="CDD" id="cd06222">
    <property type="entry name" value="RNase_H_like"/>
    <property type="match status" value="1"/>
</dbReference>
<evidence type="ECO:0000259" key="1">
    <source>
        <dbReference type="Pfam" id="PF13456"/>
    </source>
</evidence>
<dbReference type="PANTHER" id="PTHR47074:SF11">
    <property type="entry name" value="REVERSE TRANSCRIPTASE-LIKE PROTEIN"/>
    <property type="match status" value="1"/>
</dbReference>
<dbReference type="InParanoid" id="A0A0Q3JEE5"/>
<dbReference type="GO" id="GO:0003676">
    <property type="term" value="F:nucleic acid binding"/>
    <property type="evidence" value="ECO:0007669"/>
    <property type="project" value="InterPro"/>
</dbReference>
<gene>
    <name evidence="2" type="ORF">BRADI_3g26650v3</name>
</gene>
<dbReference type="Proteomes" id="UP000008810">
    <property type="component" value="Chromosome 3"/>
</dbReference>
<dbReference type="InterPro" id="IPR036397">
    <property type="entry name" value="RNaseH_sf"/>
</dbReference>
<organism evidence="2">
    <name type="scientific">Brachypodium distachyon</name>
    <name type="common">Purple false brome</name>
    <name type="synonym">Trachynia distachya</name>
    <dbReference type="NCBI Taxonomy" id="15368"/>
    <lineage>
        <taxon>Eukaryota</taxon>
        <taxon>Viridiplantae</taxon>
        <taxon>Streptophyta</taxon>
        <taxon>Embryophyta</taxon>
        <taxon>Tracheophyta</taxon>
        <taxon>Spermatophyta</taxon>
        <taxon>Magnoliopsida</taxon>
        <taxon>Liliopsida</taxon>
        <taxon>Poales</taxon>
        <taxon>Poaceae</taxon>
        <taxon>BOP clade</taxon>
        <taxon>Pooideae</taxon>
        <taxon>Stipodae</taxon>
        <taxon>Brachypodieae</taxon>
        <taxon>Brachypodium</taxon>
    </lineage>
</organism>
<dbReference type="InterPro" id="IPR044730">
    <property type="entry name" value="RNase_H-like_dom_plant"/>
</dbReference>
<evidence type="ECO:0000313" key="4">
    <source>
        <dbReference type="Proteomes" id="UP000008810"/>
    </source>
</evidence>
<dbReference type="InterPro" id="IPR002156">
    <property type="entry name" value="RNaseH_domain"/>
</dbReference>
<dbReference type="SUPFAM" id="SSF53098">
    <property type="entry name" value="Ribonuclease H-like"/>
    <property type="match status" value="1"/>
</dbReference>
<dbReference type="Pfam" id="PF13456">
    <property type="entry name" value="RVT_3"/>
    <property type="match status" value="1"/>
</dbReference>
<dbReference type="InterPro" id="IPR012337">
    <property type="entry name" value="RNaseH-like_sf"/>
</dbReference>
<proteinExistence type="predicted"/>
<evidence type="ECO:0000313" key="2">
    <source>
        <dbReference type="EMBL" id="KQJ96680.1"/>
    </source>
</evidence>
<sequence length="329" mass="36069">MQHQDDNASFANTACSICGMEAEDGFHAVMTCTKARYLRDCIRKKWNLPPEHELQMSGSDWVLVLLNKVNVDTRVLLLFLWWRAWHLKNDIIFGKGDASVESSAHFLFNYVDSLGSLNQRCIRTVSNSKAPVVPAPVVPSCDPAPKCVSRWKPPPMGFVKLNVDASFIPDNLLAAWGAVLRDSNGDVLGSAWNFIDHCPSAETGEVIACLEGLKNACTWTSLPLILECDCASVVEAINCNGPVRSSIYEVIALLKELLLPAPGISCQKVDREANGAADCIARQAVKELSGGVLRDSVPSCAMCQLAQLLNSFWTPWFAFRVPWNNCVGS</sequence>
<dbReference type="EnsemblPlants" id="KQJ96680">
    <property type="protein sequence ID" value="KQJ96680"/>
    <property type="gene ID" value="BRADI_3g26650v3"/>
</dbReference>
<dbReference type="Gene3D" id="3.30.420.10">
    <property type="entry name" value="Ribonuclease H-like superfamily/Ribonuclease H"/>
    <property type="match status" value="1"/>
</dbReference>
<keyword evidence="4" id="KW-1185">Reference proteome</keyword>
<name>A0A0Q3JEE5_BRADI</name>
<dbReference type="OrthoDB" id="694273at2759"/>
<evidence type="ECO:0000313" key="3">
    <source>
        <dbReference type="EnsemblPlants" id="KQJ96680"/>
    </source>
</evidence>
<dbReference type="EMBL" id="CM000882">
    <property type="protein sequence ID" value="KQJ96680.1"/>
    <property type="molecule type" value="Genomic_DNA"/>
</dbReference>
<dbReference type="Gramene" id="KQJ96680">
    <property type="protein sequence ID" value="KQJ96680"/>
    <property type="gene ID" value="BRADI_3g26650v3"/>
</dbReference>
<protein>
    <recommendedName>
        <fullName evidence="1">RNase H type-1 domain-containing protein</fullName>
    </recommendedName>
</protein>
<dbReference type="GO" id="GO:0004523">
    <property type="term" value="F:RNA-DNA hybrid ribonuclease activity"/>
    <property type="evidence" value="ECO:0007669"/>
    <property type="project" value="InterPro"/>
</dbReference>
<feature type="domain" description="RNase H type-1" evidence="1">
    <location>
        <begin position="162"/>
        <end position="284"/>
    </location>
</feature>
<reference evidence="2" key="2">
    <citation type="submission" date="2017-06" db="EMBL/GenBank/DDBJ databases">
        <title>WGS assembly of Brachypodium distachyon.</title>
        <authorList>
            <consortium name="The International Brachypodium Initiative"/>
            <person name="Lucas S."/>
            <person name="Harmon-Smith M."/>
            <person name="Lail K."/>
            <person name="Tice H."/>
            <person name="Grimwood J."/>
            <person name="Bruce D."/>
            <person name="Barry K."/>
            <person name="Shu S."/>
            <person name="Lindquist E."/>
            <person name="Wang M."/>
            <person name="Pitluck S."/>
            <person name="Vogel J.P."/>
            <person name="Garvin D.F."/>
            <person name="Mockler T.C."/>
            <person name="Schmutz J."/>
            <person name="Rokhsar D."/>
            <person name="Bevan M.W."/>
        </authorList>
    </citation>
    <scope>NUCLEOTIDE SEQUENCE</scope>
    <source>
        <strain evidence="2">Bd21</strain>
    </source>
</reference>
<dbReference type="AlphaFoldDB" id="A0A0Q3JEE5"/>
<reference evidence="3" key="3">
    <citation type="submission" date="2018-08" db="UniProtKB">
        <authorList>
            <consortium name="EnsemblPlants"/>
        </authorList>
    </citation>
    <scope>IDENTIFICATION</scope>
    <source>
        <strain evidence="3">cv. Bd21</strain>
    </source>
</reference>
<reference evidence="2 3" key="1">
    <citation type="journal article" date="2010" name="Nature">
        <title>Genome sequencing and analysis of the model grass Brachypodium distachyon.</title>
        <authorList>
            <consortium name="International Brachypodium Initiative"/>
        </authorList>
    </citation>
    <scope>NUCLEOTIDE SEQUENCE [LARGE SCALE GENOMIC DNA]</scope>
    <source>
        <strain evidence="2 3">Bd21</strain>
    </source>
</reference>